<dbReference type="Proteomes" id="UP001079657">
    <property type="component" value="Unassembled WGS sequence"/>
</dbReference>
<dbReference type="EMBL" id="JAPQES010000006">
    <property type="protein sequence ID" value="MCY6372077.1"/>
    <property type="molecule type" value="Genomic_DNA"/>
</dbReference>
<protein>
    <submittedName>
        <fullName evidence="1">2'-5' RNA ligase</fullName>
    </submittedName>
</protein>
<dbReference type="Gene3D" id="3.90.1140.10">
    <property type="entry name" value="Cyclic phosphodiesterase"/>
    <property type="match status" value="1"/>
</dbReference>
<dbReference type="RefSeq" id="WP_268050997.1">
    <property type="nucleotide sequence ID" value="NZ_JAPQES010000006.1"/>
</dbReference>
<gene>
    <name evidence="1" type="ORF">OXH55_15685</name>
</gene>
<dbReference type="GO" id="GO:0016874">
    <property type="term" value="F:ligase activity"/>
    <property type="evidence" value="ECO:0007669"/>
    <property type="project" value="UniProtKB-KW"/>
</dbReference>
<sequence>MKYHLVALFDDKSNDFITSTQQKLCKKYKLYKTNQKFHIPIQTIINPDMDKFNKIVLDTLAPYKKFKVQVSPNLYLDKSSKTLNLKVQNKGYIIRIARNITDTLSLSGFTLKNDYEKNLQIYIANSNYTIRKSLSNESTIALTTKTENSDYNFAKINRLELWKPINNKKEILIKSYPLREY</sequence>
<name>A0ABT4CSN8_9CLOT</name>
<organism evidence="1 2">
    <name type="scientific">Clostridium ganghwense</name>
    <dbReference type="NCBI Taxonomy" id="312089"/>
    <lineage>
        <taxon>Bacteria</taxon>
        <taxon>Bacillati</taxon>
        <taxon>Bacillota</taxon>
        <taxon>Clostridia</taxon>
        <taxon>Eubacteriales</taxon>
        <taxon>Clostridiaceae</taxon>
        <taxon>Clostridium</taxon>
    </lineage>
</organism>
<accession>A0ABT4CSN8</accession>
<comment type="caution">
    <text evidence="1">The sequence shown here is derived from an EMBL/GenBank/DDBJ whole genome shotgun (WGS) entry which is preliminary data.</text>
</comment>
<evidence type="ECO:0000313" key="1">
    <source>
        <dbReference type="EMBL" id="MCY6372077.1"/>
    </source>
</evidence>
<proteinExistence type="predicted"/>
<dbReference type="SUPFAM" id="SSF55144">
    <property type="entry name" value="LigT-like"/>
    <property type="match status" value="1"/>
</dbReference>
<evidence type="ECO:0000313" key="2">
    <source>
        <dbReference type="Proteomes" id="UP001079657"/>
    </source>
</evidence>
<dbReference type="InterPro" id="IPR009097">
    <property type="entry name" value="Cyclic_Pdiesterase"/>
</dbReference>
<reference evidence="1" key="1">
    <citation type="submission" date="2022-12" db="EMBL/GenBank/DDBJ databases">
        <authorList>
            <person name="Wang J."/>
        </authorList>
    </citation>
    <scope>NUCLEOTIDE SEQUENCE</scope>
    <source>
        <strain evidence="1">HY-42-06</strain>
    </source>
</reference>
<keyword evidence="1" id="KW-0436">Ligase</keyword>
<keyword evidence="2" id="KW-1185">Reference proteome</keyword>